<feature type="binding site" evidence="8">
    <location>
        <position position="38"/>
    </location>
    <ligand>
        <name>ATP</name>
        <dbReference type="ChEBI" id="CHEBI:30616"/>
    </ligand>
</feature>
<dbReference type="Gene3D" id="3.40.50.11260">
    <property type="match status" value="1"/>
</dbReference>
<dbReference type="Pfam" id="PF13589">
    <property type="entry name" value="HATPase_c_3"/>
    <property type="match status" value="1"/>
</dbReference>
<evidence type="ECO:0000256" key="3">
    <source>
        <dbReference type="ARBA" id="ARBA00022490"/>
    </source>
</evidence>
<organism evidence="11 12">
    <name type="scientific">Castilleja foliolosa</name>
    <dbReference type="NCBI Taxonomy" id="1961234"/>
    <lineage>
        <taxon>Eukaryota</taxon>
        <taxon>Viridiplantae</taxon>
        <taxon>Streptophyta</taxon>
        <taxon>Embryophyta</taxon>
        <taxon>Tracheophyta</taxon>
        <taxon>Spermatophyta</taxon>
        <taxon>Magnoliopsida</taxon>
        <taxon>eudicotyledons</taxon>
        <taxon>Gunneridae</taxon>
        <taxon>Pentapetalae</taxon>
        <taxon>asterids</taxon>
        <taxon>lamiids</taxon>
        <taxon>Lamiales</taxon>
        <taxon>Orobanchaceae</taxon>
        <taxon>Pedicularideae</taxon>
        <taxon>Castillejinae</taxon>
        <taxon>Castilleja</taxon>
    </lineage>
</organism>
<dbReference type="SUPFAM" id="SSF54211">
    <property type="entry name" value="Ribosomal protein S5 domain 2-like"/>
    <property type="match status" value="1"/>
</dbReference>
<dbReference type="SUPFAM" id="SSF110942">
    <property type="entry name" value="HSP90 C-terminal domain"/>
    <property type="match status" value="1"/>
</dbReference>
<dbReference type="SUPFAM" id="SSF55874">
    <property type="entry name" value="ATPase domain of HSP90 chaperone/DNA topoisomerase II/histidine kinase"/>
    <property type="match status" value="1"/>
</dbReference>
<dbReference type="EMBL" id="JAVIJP010000007">
    <property type="protein sequence ID" value="KAL3651132.1"/>
    <property type="molecule type" value="Genomic_DNA"/>
</dbReference>
<feature type="domain" description="Histidine kinase/HSP90-like ATPase" evidence="10">
    <location>
        <begin position="27"/>
        <end position="182"/>
    </location>
</feature>
<evidence type="ECO:0000256" key="4">
    <source>
        <dbReference type="ARBA" id="ARBA00022741"/>
    </source>
</evidence>
<proteinExistence type="inferred from homology"/>
<keyword evidence="4 8" id="KW-0547">Nucleotide-binding</keyword>
<feature type="compositionally biased region" description="Basic and acidic residues" evidence="9">
    <location>
        <begin position="230"/>
        <end position="245"/>
    </location>
</feature>
<feature type="region of interest" description="Disordered" evidence="9">
    <location>
        <begin position="675"/>
        <end position="699"/>
    </location>
</feature>
<dbReference type="Gene3D" id="3.30.230.80">
    <property type="match status" value="1"/>
</dbReference>
<evidence type="ECO:0000259" key="10">
    <source>
        <dbReference type="SMART" id="SM00387"/>
    </source>
</evidence>
<dbReference type="PANTHER" id="PTHR11528">
    <property type="entry name" value="HEAT SHOCK PROTEIN 90 FAMILY MEMBER"/>
    <property type="match status" value="1"/>
</dbReference>
<dbReference type="Pfam" id="PF00183">
    <property type="entry name" value="HSP90"/>
    <property type="match status" value="1"/>
</dbReference>
<feature type="binding site" evidence="8">
    <location>
        <position position="93"/>
    </location>
    <ligand>
        <name>ATP</name>
        <dbReference type="ChEBI" id="CHEBI:30616"/>
    </ligand>
</feature>
<dbReference type="NCBIfam" id="NF003555">
    <property type="entry name" value="PRK05218.1"/>
    <property type="match status" value="1"/>
</dbReference>
<dbReference type="FunFam" id="1.20.120.790:FF:000001">
    <property type="entry name" value="Heat shock protein 90 alpha"/>
    <property type="match status" value="1"/>
</dbReference>
<dbReference type="InterPro" id="IPR019805">
    <property type="entry name" value="Heat_shock_protein_90_CS"/>
</dbReference>
<keyword evidence="3" id="KW-0963">Cytoplasm</keyword>
<dbReference type="GO" id="GO:0005737">
    <property type="term" value="C:cytoplasm"/>
    <property type="evidence" value="ECO:0007669"/>
    <property type="project" value="UniProtKB-SubCell"/>
</dbReference>
<dbReference type="InterPro" id="IPR036890">
    <property type="entry name" value="HATPase_C_sf"/>
</dbReference>
<feature type="region of interest" description="Disordered" evidence="9">
    <location>
        <begin position="215"/>
        <end position="248"/>
    </location>
</feature>
<comment type="caution">
    <text evidence="11">The sequence shown here is derived from an EMBL/GenBank/DDBJ whole genome shotgun (WGS) entry which is preliminary data.</text>
</comment>
<feature type="binding site" evidence="8">
    <location>
        <position position="371"/>
    </location>
    <ligand>
        <name>ATP</name>
        <dbReference type="ChEBI" id="CHEBI:30616"/>
    </ligand>
</feature>
<feature type="binding site" evidence="8">
    <location>
        <position position="85"/>
    </location>
    <ligand>
        <name>ATP</name>
        <dbReference type="ChEBI" id="CHEBI:30616"/>
    </ligand>
</feature>
<dbReference type="FunFam" id="3.40.50.11260:FF:000001">
    <property type="entry name" value="Heat shock protein 90 alpha"/>
    <property type="match status" value="1"/>
</dbReference>
<sequence length="699" mass="80080">MSETETFAFQAEINQLLSLIINTFYSNKEIFLRELISNSSDALDKIRFEGLTDKSKLDAQPELFIHIIPDKTNNTLTIIDSGIGMTKADLVNNLGTIARSGTKEFMEALSAGADVSMIGQFGVGFYSAYLVAEKVIVTTKHNDDEQYVWESQAGGSFTVTRDTSGEILGRGTKMTLHVKEDQLEYLEERRLKDLVKKHSEFISYPISLWIEKTTEKEISDDEDEEEEKDEEGKVEEVDEDKEKSEKKKKKIKEVSHEWDLVNKQKPIWMRKPEEITKEEYAAFYKSLTNDWEEHLAVKHFSVEGQLEFKAVLFVPKRAPFDLFDTKKKPNNIKLYVRRVFIMDNCEEIIPEYLSFVKGIVDSEDLPLNISRETLQQNKILKVIRKNLVKKCIELFFEIAENKEDYNKFYESFSKNLKLGIHEDSQNKSKIAELLRYHSTKSGDEMTSLKDYVTRMKEGQEDIFYITGESKKAVENSPFLERLKKKGYEVLYMVDAIDEYAVGQLKEFEGKKLVSATKEGLKLEESEDEKKKKEELKEKFEGLCKVIKDVLGDKVEKVIVSDRVVDSPCCLVTGEYGWTANMERIMKAQALRDSSMAGYMSSKKTMEINPENSIMDELRKRADADKNDKSVKDLVMLLFETALLTSGFSLDEPNTFGNRIHRMLKLGLSIDDDAGEADAEMPALEEADADADGSKMEEVD</sequence>
<feature type="binding site" evidence="8">
    <location>
        <position position="172"/>
    </location>
    <ligand>
        <name>ATP</name>
        <dbReference type="ChEBI" id="CHEBI:30616"/>
    </ligand>
</feature>
<feature type="compositionally biased region" description="Acidic residues" evidence="9">
    <location>
        <begin position="675"/>
        <end position="690"/>
    </location>
</feature>
<evidence type="ECO:0000256" key="6">
    <source>
        <dbReference type="ARBA" id="ARBA00023016"/>
    </source>
</evidence>
<dbReference type="Proteomes" id="UP001632038">
    <property type="component" value="Unassembled WGS sequence"/>
</dbReference>
<evidence type="ECO:0000256" key="8">
    <source>
        <dbReference type="PIRSR" id="PIRSR002583-1"/>
    </source>
</evidence>
<dbReference type="Gene3D" id="3.30.565.10">
    <property type="entry name" value="Histidine kinase-like ATPase, C-terminal domain"/>
    <property type="match status" value="1"/>
</dbReference>
<evidence type="ECO:0000256" key="1">
    <source>
        <dbReference type="ARBA" id="ARBA00004496"/>
    </source>
</evidence>
<comment type="subcellular location">
    <subcellularLocation>
        <location evidence="1">Cytoplasm</location>
    </subcellularLocation>
</comment>
<reference evidence="12" key="1">
    <citation type="journal article" date="2024" name="IScience">
        <title>Strigolactones Initiate the Formation of Haustorium-like Structures in Castilleja.</title>
        <authorList>
            <person name="Buerger M."/>
            <person name="Peterson D."/>
            <person name="Chory J."/>
        </authorList>
    </citation>
    <scope>NUCLEOTIDE SEQUENCE [LARGE SCALE GENOMIC DNA]</scope>
</reference>
<dbReference type="InterPro" id="IPR020575">
    <property type="entry name" value="Hsp90_N"/>
</dbReference>
<dbReference type="PROSITE" id="PS00298">
    <property type="entry name" value="HSP90"/>
    <property type="match status" value="1"/>
</dbReference>
<name>A0ABD3EA29_9LAMI</name>
<dbReference type="SMART" id="SM00387">
    <property type="entry name" value="HATPase_c"/>
    <property type="match status" value="1"/>
</dbReference>
<feature type="binding site" evidence="8">
    <location>
        <position position="80"/>
    </location>
    <ligand>
        <name>ATP</name>
        <dbReference type="ChEBI" id="CHEBI:30616"/>
    </ligand>
</feature>
<dbReference type="PRINTS" id="PR00775">
    <property type="entry name" value="HEATSHOCK90"/>
</dbReference>
<dbReference type="InterPro" id="IPR003594">
    <property type="entry name" value="HATPase_dom"/>
</dbReference>
<evidence type="ECO:0000313" key="11">
    <source>
        <dbReference type="EMBL" id="KAL3651132.1"/>
    </source>
</evidence>
<dbReference type="FunFam" id="3.30.565.10:FF:000012">
    <property type="entry name" value="Heat shock cognate protein"/>
    <property type="match status" value="1"/>
</dbReference>
<feature type="binding site" evidence="8">
    <location>
        <begin position="100"/>
        <end position="101"/>
    </location>
    <ligand>
        <name>ATP</name>
        <dbReference type="ChEBI" id="CHEBI:30616"/>
    </ligand>
</feature>
<dbReference type="Gene3D" id="1.20.120.790">
    <property type="entry name" value="Heat shock protein 90, C-terminal domain"/>
    <property type="match status" value="1"/>
</dbReference>
<evidence type="ECO:0000256" key="2">
    <source>
        <dbReference type="ARBA" id="ARBA00008239"/>
    </source>
</evidence>
<keyword evidence="6 11" id="KW-0346">Stress response</keyword>
<dbReference type="InterPro" id="IPR037196">
    <property type="entry name" value="HSP90_C"/>
</dbReference>
<evidence type="ECO:0000256" key="5">
    <source>
        <dbReference type="ARBA" id="ARBA00022840"/>
    </source>
</evidence>
<evidence type="ECO:0000256" key="7">
    <source>
        <dbReference type="ARBA" id="ARBA00023186"/>
    </source>
</evidence>
<dbReference type="InterPro" id="IPR020568">
    <property type="entry name" value="Ribosomal_Su5_D2-typ_SF"/>
</dbReference>
<gene>
    <name evidence="11" type="primary">HSC80_1</name>
    <name evidence="11" type="ORF">CASFOL_007535</name>
</gene>
<keyword evidence="12" id="KW-1185">Reference proteome</keyword>
<accession>A0ABD3EA29</accession>
<keyword evidence="7" id="KW-0143">Chaperone</keyword>
<comment type="similarity">
    <text evidence="2">Belongs to the heat shock protein 90 family.</text>
</comment>
<dbReference type="FunFam" id="3.30.230.80:FF:000001">
    <property type="entry name" value="Heat shock protein 90 alpha"/>
    <property type="match status" value="1"/>
</dbReference>
<dbReference type="InterPro" id="IPR001404">
    <property type="entry name" value="Hsp90_fam"/>
</dbReference>
<dbReference type="AlphaFoldDB" id="A0ABD3EA29"/>
<feature type="compositionally biased region" description="Acidic residues" evidence="9">
    <location>
        <begin position="218"/>
        <end position="229"/>
    </location>
</feature>
<keyword evidence="5 8" id="KW-0067">ATP-binding</keyword>
<feature type="binding site" evidence="8">
    <location>
        <begin position="120"/>
        <end position="125"/>
    </location>
    <ligand>
        <name>ATP</name>
        <dbReference type="ChEBI" id="CHEBI:30616"/>
    </ligand>
</feature>
<dbReference type="CDD" id="cd16927">
    <property type="entry name" value="HATPase_Hsp90-like"/>
    <property type="match status" value="1"/>
</dbReference>
<feature type="binding site" evidence="8">
    <location>
        <position position="34"/>
    </location>
    <ligand>
        <name>ATP</name>
        <dbReference type="ChEBI" id="CHEBI:30616"/>
    </ligand>
</feature>
<dbReference type="HAMAP" id="MF_00505">
    <property type="entry name" value="HSP90"/>
    <property type="match status" value="1"/>
</dbReference>
<protein>
    <submittedName>
        <fullName evidence="11">Heat shock cognate protein 80</fullName>
    </submittedName>
</protein>
<dbReference type="GO" id="GO:0005524">
    <property type="term" value="F:ATP binding"/>
    <property type="evidence" value="ECO:0007669"/>
    <property type="project" value="UniProtKB-KW"/>
</dbReference>
<evidence type="ECO:0000256" key="9">
    <source>
        <dbReference type="SAM" id="MobiDB-lite"/>
    </source>
</evidence>
<evidence type="ECO:0000313" key="12">
    <source>
        <dbReference type="Proteomes" id="UP001632038"/>
    </source>
</evidence>
<dbReference type="PIRSF" id="PIRSF002583">
    <property type="entry name" value="Hsp90"/>
    <property type="match status" value="1"/>
</dbReference>